<dbReference type="EMBL" id="CP012747">
    <property type="protein sequence ID" value="ALL66722.1"/>
    <property type="molecule type" value="Genomic_DNA"/>
</dbReference>
<gene>
    <name evidence="1" type="ORF">K788_00015365</name>
</gene>
<protein>
    <submittedName>
        <fullName evidence="1">Uncharacterized protein</fullName>
    </submittedName>
</protein>
<accession>A0A0P0RER7</accession>
<evidence type="ECO:0000313" key="2">
    <source>
        <dbReference type="Proteomes" id="UP000019146"/>
    </source>
</evidence>
<evidence type="ECO:0000313" key="1">
    <source>
        <dbReference type="EMBL" id="ALL66722.1"/>
    </source>
</evidence>
<organism evidence="1 2">
    <name type="scientific">Paraburkholderia caribensis MBA4</name>
    <dbReference type="NCBI Taxonomy" id="1323664"/>
    <lineage>
        <taxon>Bacteria</taxon>
        <taxon>Pseudomonadati</taxon>
        <taxon>Pseudomonadota</taxon>
        <taxon>Betaproteobacteria</taxon>
        <taxon>Burkholderiales</taxon>
        <taxon>Burkholderiaceae</taxon>
        <taxon>Paraburkholderia</taxon>
    </lineage>
</organism>
<name>A0A0P0RER7_9BURK</name>
<reference evidence="1 2" key="1">
    <citation type="journal article" date="2014" name="Genome Announc.">
        <title>Draft Genome Sequence of the Haloacid-Degrading Burkholderia caribensis Strain MBA4.</title>
        <authorList>
            <person name="Pan Y."/>
            <person name="Kong K.F."/>
            <person name="Tsang J.S."/>
        </authorList>
    </citation>
    <scope>NUCLEOTIDE SEQUENCE [LARGE SCALE GENOMIC DNA]</scope>
    <source>
        <strain evidence="1 2">MBA4</strain>
    </source>
</reference>
<dbReference type="AlphaFoldDB" id="A0A0P0RER7"/>
<dbReference type="KEGG" id="bcai:K788_00015365"/>
<dbReference type="Proteomes" id="UP000019146">
    <property type="component" value="Chromosome 2"/>
</dbReference>
<sequence length="29" mass="3312">MRAAPTWLNSMIIMFEGAYTHGPQWTADD</sequence>
<proteinExistence type="predicted"/>